<evidence type="ECO:0000256" key="5">
    <source>
        <dbReference type="ARBA" id="ARBA00022801"/>
    </source>
</evidence>
<proteinExistence type="inferred from homology"/>
<dbReference type="Gene3D" id="3.40.390.10">
    <property type="entry name" value="Collagenase (Catalytic Domain)"/>
    <property type="match status" value="1"/>
</dbReference>
<evidence type="ECO:0000256" key="9">
    <source>
        <dbReference type="SAM" id="MobiDB-lite"/>
    </source>
</evidence>
<evidence type="ECO:0000256" key="1">
    <source>
        <dbReference type="ARBA" id="ARBA00008721"/>
    </source>
</evidence>
<evidence type="ECO:0000256" key="6">
    <source>
        <dbReference type="ARBA" id="ARBA00022833"/>
    </source>
</evidence>
<dbReference type="CDD" id="cd04275">
    <property type="entry name" value="ZnMc_pappalysin_like"/>
    <property type="match status" value="1"/>
</dbReference>
<evidence type="ECO:0000256" key="3">
    <source>
        <dbReference type="ARBA" id="ARBA00022723"/>
    </source>
</evidence>
<evidence type="ECO:0000256" key="7">
    <source>
        <dbReference type="ARBA" id="ARBA00023049"/>
    </source>
</evidence>
<keyword evidence="5" id="KW-0378">Hydrolase</keyword>
<dbReference type="InterPro" id="IPR024079">
    <property type="entry name" value="MetalloPept_cat_dom_sf"/>
</dbReference>
<keyword evidence="6" id="KW-0862">Zinc</keyword>
<dbReference type="SUPFAM" id="SSF55486">
    <property type="entry name" value="Metalloproteases ('zincins'), catalytic domain"/>
    <property type="match status" value="1"/>
</dbReference>
<dbReference type="PANTHER" id="PTHR47466">
    <property type="match status" value="1"/>
</dbReference>
<organism evidence="11 12">
    <name type="scientific">Paracoccus spongiarum</name>
    <dbReference type="NCBI Taxonomy" id="3064387"/>
    <lineage>
        <taxon>Bacteria</taxon>
        <taxon>Pseudomonadati</taxon>
        <taxon>Pseudomonadota</taxon>
        <taxon>Alphaproteobacteria</taxon>
        <taxon>Rhodobacterales</taxon>
        <taxon>Paracoccaceae</taxon>
        <taxon>Paracoccus</taxon>
    </lineage>
</organism>
<evidence type="ECO:0000256" key="4">
    <source>
        <dbReference type="ARBA" id="ARBA00022729"/>
    </source>
</evidence>
<name>A0ABT9JBZ1_9RHOB</name>
<dbReference type="GO" id="GO:0008237">
    <property type="term" value="F:metallopeptidase activity"/>
    <property type="evidence" value="ECO:0007669"/>
    <property type="project" value="UniProtKB-KW"/>
</dbReference>
<reference evidence="11 12" key="1">
    <citation type="submission" date="2023-08" db="EMBL/GenBank/DDBJ databases">
        <authorList>
            <person name="Park J.-S."/>
        </authorList>
    </citation>
    <scope>NUCLEOTIDE SEQUENCE [LARGE SCALE GENOMIC DNA]</scope>
    <source>
        <strain evidence="11 12">2205BS29-5</strain>
    </source>
</reference>
<comment type="similarity">
    <text evidence="1">Belongs to the peptidase M43B family.</text>
</comment>
<keyword evidence="12" id="KW-1185">Reference proteome</keyword>
<comment type="caution">
    <text evidence="11">The sequence shown here is derived from an EMBL/GenBank/DDBJ whole genome shotgun (WGS) entry which is preliminary data.</text>
</comment>
<feature type="region of interest" description="Disordered" evidence="9">
    <location>
        <begin position="197"/>
        <end position="225"/>
    </location>
</feature>
<accession>A0ABT9JBZ1</accession>
<protein>
    <submittedName>
        <fullName evidence="11">Zinc metalloprotease</fullName>
    </submittedName>
</protein>
<dbReference type="RefSeq" id="WP_305962509.1">
    <property type="nucleotide sequence ID" value="NZ_JAVAMQ010000004.1"/>
</dbReference>
<keyword evidence="8" id="KW-1015">Disulfide bond</keyword>
<dbReference type="PANTHER" id="PTHR47466:SF1">
    <property type="entry name" value="METALLOPROTEASE MEP1 (AFU_ORTHOLOGUE AFUA_1G07730)-RELATED"/>
    <property type="match status" value="1"/>
</dbReference>
<evidence type="ECO:0000256" key="8">
    <source>
        <dbReference type="ARBA" id="ARBA00023157"/>
    </source>
</evidence>
<evidence type="ECO:0000256" key="2">
    <source>
        <dbReference type="ARBA" id="ARBA00022670"/>
    </source>
</evidence>
<keyword evidence="7 11" id="KW-0482">Metalloprotease</keyword>
<feature type="domain" description="Peptidase M43 pregnancy-associated plasma-A" evidence="10">
    <location>
        <begin position="137"/>
        <end position="260"/>
    </location>
</feature>
<gene>
    <name evidence="11" type="ORF">Q5Y72_06120</name>
</gene>
<keyword evidence="4" id="KW-0732">Signal</keyword>
<keyword evidence="3" id="KW-0479">Metal-binding</keyword>
<evidence type="ECO:0000313" key="11">
    <source>
        <dbReference type="EMBL" id="MDP5306662.1"/>
    </source>
</evidence>
<dbReference type="Proteomes" id="UP001224997">
    <property type="component" value="Unassembled WGS sequence"/>
</dbReference>
<dbReference type="InterPro" id="IPR008754">
    <property type="entry name" value="Peptidase_M43"/>
</dbReference>
<evidence type="ECO:0000259" key="10">
    <source>
        <dbReference type="Pfam" id="PF05572"/>
    </source>
</evidence>
<sequence length="288" mass="31139">MAEDILGRRCATHDLGSGDVARMVELERDFRARSRIAESTLQVTIPVRFIHIVSGAQGVVTRQQREDQIAVMNAAFAPAGVSFSHDEAQVSEIDNAAFFAMGHGSAAERQCKSQTQAIAPEQGLNFYTARPGGGLLGWATFPHEMAGDPVMDGVVMLDGTLPGGATADFNKGKTAVHEVGHWLGLWHTFQGGCFPPGDEVADTPAHSGPNFGKPADSGQPYNRCPSEPSSALCPIHNYMNYVDDDWMTEFTDGQIQRIWAQIGMFRSRLLQPGVSNVRESALAAPVVW</sequence>
<dbReference type="Pfam" id="PF05572">
    <property type="entry name" value="Peptidase_M43"/>
    <property type="match status" value="1"/>
</dbReference>
<keyword evidence="2" id="KW-0645">Protease</keyword>
<dbReference type="EMBL" id="JAVAMQ010000004">
    <property type="protein sequence ID" value="MDP5306662.1"/>
    <property type="molecule type" value="Genomic_DNA"/>
</dbReference>
<evidence type="ECO:0000313" key="12">
    <source>
        <dbReference type="Proteomes" id="UP001224997"/>
    </source>
</evidence>